<evidence type="ECO:0000256" key="3">
    <source>
        <dbReference type="ARBA" id="ARBA00022485"/>
    </source>
</evidence>
<dbReference type="Pfam" id="PF04055">
    <property type="entry name" value="Radical_SAM"/>
    <property type="match status" value="1"/>
</dbReference>
<keyword evidence="9" id="KW-0342">GTP-binding</keyword>
<keyword evidence="5" id="KW-0479">Metal-binding</keyword>
<dbReference type="InterPro" id="IPR006638">
    <property type="entry name" value="Elp3/MiaA/NifB-like_rSAM"/>
</dbReference>
<dbReference type="InterPro" id="IPR013785">
    <property type="entry name" value="Aldolase_TIM"/>
</dbReference>
<sequence>MKDKWGRTIGYLRLSLTDRCNLRCRYCMPEALTSVGHEAVLRYEEMQLICRAALSLGIDRFKITGGEPLVRKGAVAFMESLKAMKGVRSVTLTTNGLLLSDALPDLVRMGINGINISLDSLDAGQYAGLTGGGQLSVVLEALERAAAARVNVKVNAVLLEETQDQILPLARLAGRFPVDVRFIELMPIGYGTTLKGLTEEAALAVLRRAYPDLAATEERRGNGPASYYRSGQLQGRIGFIAANTHGFCSSCNRLRLTSTGFLKPCLCYDDGVDLRAIVRSGQEEETICQELQRAMARAVYDKPAKHCFAEQNHISEHKTMNQIGG</sequence>
<keyword evidence="15" id="KW-1185">Reference proteome</keyword>
<dbReference type="InterPro" id="IPR000385">
    <property type="entry name" value="MoaA_NifB_PqqE_Fe-S-bd_CS"/>
</dbReference>
<evidence type="ECO:0000256" key="1">
    <source>
        <dbReference type="ARBA" id="ARBA00001966"/>
    </source>
</evidence>
<comment type="caution">
    <text evidence="14">The sequence shown here is derived from an EMBL/GenBank/DDBJ whole genome shotgun (WGS) entry which is preliminary data.</text>
</comment>
<comment type="cofactor">
    <cofactor evidence="1">
        <name>[4Fe-4S] cluster</name>
        <dbReference type="ChEBI" id="CHEBI:49883"/>
    </cofactor>
</comment>
<evidence type="ECO:0000256" key="10">
    <source>
        <dbReference type="ARBA" id="ARBA00023150"/>
    </source>
</evidence>
<dbReference type="Gene3D" id="3.20.20.70">
    <property type="entry name" value="Aldolase class I"/>
    <property type="match status" value="1"/>
</dbReference>
<evidence type="ECO:0000256" key="8">
    <source>
        <dbReference type="ARBA" id="ARBA00023014"/>
    </source>
</evidence>
<gene>
    <name evidence="14" type="primary">moaA</name>
    <name evidence="14" type="ORF">WMO23_05055</name>
</gene>
<evidence type="ECO:0000256" key="2">
    <source>
        <dbReference type="ARBA" id="ARBA00012167"/>
    </source>
</evidence>
<accession>A0ABV1CVC1</accession>
<feature type="domain" description="Radical SAM core" evidence="13">
    <location>
        <begin position="4"/>
        <end position="224"/>
    </location>
</feature>
<keyword evidence="3" id="KW-0004">4Fe-4S</keyword>
<dbReference type="SMART" id="SM00729">
    <property type="entry name" value="Elp3"/>
    <property type="match status" value="1"/>
</dbReference>
<dbReference type="EC" id="4.1.99.22" evidence="2"/>
<dbReference type="Pfam" id="PF06463">
    <property type="entry name" value="Mob_synth_C"/>
    <property type="match status" value="1"/>
</dbReference>
<dbReference type="SFLD" id="SFLDS00029">
    <property type="entry name" value="Radical_SAM"/>
    <property type="match status" value="1"/>
</dbReference>
<dbReference type="SFLD" id="SFLDG01386">
    <property type="entry name" value="main_SPASM_domain-containing"/>
    <property type="match status" value="1"/>
</dbReference>
<evidence type="ECO:0000256" key="7">
    <source>
        <dbReference type="ARBA" id="ARBA00023004"/>
    </source>
</evidence>
<dbReference type="SUPFAM" id="SSF102114">
    <property type="entry name" value="Radical SAM enzymes"/>
    <property type="match status" value="1"/>
</dbReference>
<dbReference type="SFLD" id="SFLDG01067">
    <property type="entry name" value="SPASM/twitch_domain_containing"/>
    <property type="match status" value="1"/>
</dbReference>
<dbReference type="GO" id="GO:0061798">
    <property type="term" value="F:GTP 3',8'-cyclase activity"/>
    <property type="evidence" value="ECO:0007669"/>
    <property type="project" value="UniProtKB-EC"/>
</dbReference>
<organism evidence="14 15">
    <name type="scientific">Megasphaera intestinihominis</name>
    <dbReference type="NCBI Taxonomy" id="3133159"/>
    <lineage>
        <taxon>Bacteria</taxon>
        <taxon>Bacillati</taxon>
        <taxon>Bacillota</taxon>
        <taxon>Negativicutes</taxon>
        <taxon>Veillonellales</taxon>
        <taxon>Veillonellaceae</taxon>
        <taxon>Megasphaera</taxon>
    </lineage>
</organism>
<name>A0ABV1CVC1_9FIRM</name>
<reference evidence="14 15" key="1">
    <citation type="submission" date="2024-03" db="EMBL/GenBank/DDBJ databases">
        <title>Human intestinal bacterial collection.</title>
        <authorList>
            <person name="Pauvert C."/>
            <person name="Hitch T.C.A."/>
            <person name="Clavel T."/>
        </authorList>
    </citation>
    <scope>NUCLEOTIDE SEQUENCE [LARGE SCALE GENOMIC DNA]</scope>
    <source>
        <strain evidence="14 15">CLA-AA-H81</strain>
    </source>
</reference>
<keyword evidence="10" id="KW-0501">Molybdenum cofactor biosynthesis</keyword>
<dbReference type="EMBL" id="JBBMEU010000022">
    <property type="protein sequence ID" value="MEQ2422098.1"/>
    <property type="molecule type" value="Genomic_DNA"/>
</dbReference>
<keyword evidence="7" id="KW-0408">Iron</keyword>
<dbReference type="CDD" id="cd01335">
    <property type="entry name" value="Radical_SAM"/>
    <property type="match status" value="1"/>
</dbReference>
<keyword evidence="8" id="KW-0411">Iron-sulfur</keyword>
<dbReference type="InterPro" id="IPR007197">
    <property type="entry name" value="rSAM"/>
</dbReference>
<evidence type="ECO:0000313" key="14">
    <source>
        <dbReference type="EMBL" id="MEQ2422098.1"/>
    </source>
</evidence>
<dbReference type="RefSeq" id="WP_020311296.1">
    <property type="nucleotide sequence ID" value="NZ_JBBMEU010000022.1"/>
</dbReference>
<evidence type="ECO:0000259" key="13">
    <source>
        <dbReference type="PROSITE" id="PS51918"/>
    </source>
</evidence>
<evidence type="ECO:0000256" key="9">
    <source>
        <dbReference type="ARBA" id="ARBA00023134"/>
    </source>
</evidence>
<dbReference type="InterPro" id="IPR013483">
    <property type="entry name" value="MoaA"/>
</dbReference>
<dbReference type="InterPro" id="IPR058240">
    <property type="entry name" value="rSAM_sf"/>
</dbReference>
<dbReference type="PANTHER" id="PTHR22960:SF0">
    <property type="entry name" value="MOLYBDENUM COFACTOR BIOSYNTHESIS PROTEIN 1"/>
    <property type="match status" value="1"/>
</dbReference>
<dbReference type="InterPro" id="IPR050105">
    <property type="entry name" value="MoCo_biosynth_MoaA/MoaC"/>
</dbReference>
<evidence type="ECO:0000256" key="6">
    <source>
        <dbReference type="ARBA" id="ARBA00022741"/>
    </source>
</evidence>
<dbReference type="InterPro" id="IPR010505">
    <property type="entry name" value="MoaA_twitch"/>
</dbReference>
<dbReference type="InterPro" id="IPR040064">
    <property type="entry name" value="MoaA-like"/>
</dbReference>
<keyword evidence="6" id="KW-0547">Nucleotide-binding</keyword>
<dbReference type="CDD" id="cd21117">
    <property type="entry name" value="Twitch_MoaA"/>
    <property type="match status" value="1"/>
</dbReference>
<evidence type="ECO:0000256" key="5">
    <source>
        <dbReference type="ARBA" id="ARBA00022723"/>
    </source>
</evidence>
<evidence type="ECO:0000313" key="15">
    <source>
        <dbReference type="Proteomes" id="UP001433088"/>
    </source>
</evidence>
<keyword evidence="4" id="KW-0949">S-adenosyl-L-methionine</keyword>
<keyword evidence="11 14" id="KW-0456">Lyase</keyword>
<proteinExistence type="predicted"/>
<evidence type="ECO:0000256" key="11">
    <source>
        <dbReference type="ARBA" id="ARBA00023239"/>
    </source>
</evidence>
<protein>
    <recommendedName>
        <fullName evidence="2">GTP 3',8-cyclase</fullName>
        <ecNumber evidence="2">4.1.99.22</ecNumber>
    </recommendedName>
</protein>
<comment type="catalytic activity">
    <reaction evidence="12">
        <text>GTP + AH2 + S-adenosyl-L-methionine = (8S)-3',8-cyclo-7,8-dihydroguanosine 5'-triphosphate + 5'-deoxyadenosine + L-methionine + A + H(+)</text>
        <dbReference type="Rhea" id="RHEA:49576"/>
        <dbReference type="ChEBI" id="CHEBI:13193"/>
        <dbReference type="ChEBI" id="CHEBI:15378"/>
        <dbReference type="ChEBI" id="CHEBI:17319"/>
        <dbReference type="ChEBI" id="CHEBI:17499"/>
        <dbReference type="ChEBI" id="CHEBI:37565"/>
        <dbReference type="ChEBI" id="CHEBI:57844"/>
        <dbReference type="ChEBI" id="CHEBI:59789"/>
        <dbReference type="ChEBI" id="CHEBI:131766"/>
        <dbReference type="EC" id="4.1.99.22"/>
    </reaction>
</comment>
<dbReference type="Proteomes" id="UP001433088">
    <property type="component" value="Unassembled WGS sequence"/>
</dbReference>
<dbReference type="SFLD" id="SFLDG01383">
    <property type="entry name" value="cyclic_pyranopterin_phosphate"/>
    <property type="match status" value="1"/>
</dbReference>
<dbReference type="PROSITE" id="PS01305">
    <property type="entry name" value="MOAA_NIFB_PQQE"/>
    <property type="match status" value="1"/>
</dbReference>
<evidence type="ECO:0000256" key="12">
    <source>
        <dbReference type="ARBA" id="ARBA00048697"/>
    </source>
</evidence>
<evidence type="ECO:0000256" key="4">
    <source>
        <dbReference type="ARBA" id="ARBA00022691"/>
    </source>
</evidence>
<dbReference type="NCBIfam" id="TIGR02666">
    <property type="entry name" value="moaA"/>
    <property type="match status" value="1"/>
</dbReference>
<dbReference type="PANTHER" id="PTHR22960">
    <property type="entry name" value="MOLYBDOPTERIN COFACTOR SYNTHESIS PROTEIN A"/>
    <property type="match status" value="1"/>
</dbReference>
<dbReference type="PROSITE" id="PS51918">
    <property type="entry name" value="RADICAL_SAM"/>
    <property type="match status" value="1"/>
</dbReference>